<sequence length="262" mass="30159">MQVRAIFISDVHLGTRACQAARLVDFLREHPSEYLYLLGDIIDFWAMSRGEIYWSRAQNTFVQKVLRRGRHGDKIILVPGNHDEALREYLDMAFGDIVLKGEYVHTAVDGKRYLLLHGDDFDQVTRYHRWVAVLGDVSYNFLVRVNALLSWLRRQFKRPGYWSLAGYAKRKVKTAVNFIFDFEDSVLHHVRERGFDGVVCGHIHWAEIKQIDGLSYMNCGDWVDSCTAIVEHLDGRMELIVWHGDLAAPEQPDAPVSQIATA</sequence>
<gene>
    <name evidence="7" type="ORF">SAMN02949497_2007</name>
</gene>
<keyword evidence="5" id="KW-0464">Manganese</keyword>
<proteinExistence type="predicted"/>
<evidence type="ECO:0000256" key="1">
    <source>
        <dbReference type="ARBA" id="ARBA00022475"/>
    </source>
</evidence>
<dbReference type="RefSeq" id="WP_085212274.1">
    <property type="nucleotide sequence ID" value="NZ_FXAM01000001.1"/>
</dbReference>
<dbReference type="AlphaFoldDB" id="A0A1Y6CWD7"/>
<reference evidence="7 8" key="1">
    <citation type="submission" date="2016-12" db="EMBL/GenBank/DDBJ databases">
        <authorList>
            <person name="Song W.-J."/>
            <person name="Kurnit D.M."/>
        </authorList>
    </citation>
    <scope>NUCLEOTIDE SEQUENCE [LARGE SCALE GENOMIC DNA]</scope>
    <source>
        <strain evidence="7 8">175</strain>
    </source>
</reference>
<keyword evidence="1" id="KW-1003">Cell membrane</keyword>
<evidence type="ECO:0000259" key="6">
    <source>
        <dbReference type="Pfam" id="PF00149"/>
    </source>
</evidence>
<feature type="domain" description="Calcineurin-like phosphoesterase" evidence="6">
    <location>
        <begin position="4"/>
        <end position="205"/>
    </location>
</feature>
<keyword evidence="3" id="KW-0479">Metal-binding</keyword>
<dbReference type="STRING" id="1760988.SAMN02949497_2007"/>
<dbReference type="GO" id="GO:0008758">
    <property type="term" value="F:UDP-2,3-diacylglucosamine hydrolase activity"/>
    <property type="evidence" value="ECO:0007669"/>
    <property type="project" value="TreeGrafter"/>
</dbReference>
<protein>
    <submittedName>
        <fullName evidence="7">UDP-2,3-diacylglucosamine pyrophosphatase LpxH</fullName>
    </submittedName>
</protein>
<dbReference type="GO" id="GO:0016020">
    <property type="term" value="C:membrane"/>
    <property type="evidence" value="ECO:0007669"/>
    <property type="project" value="GOC"/>
</dbReference>
<accession>A0A1Y6CWD7</accession>
<dbReference type="CDD" id="cd07398">
    <property type="entry name" value="MPP_YbbF-LpxH"/>
    <property type="match status" value="1"/>
</dbReference>
<keyword evidence="8" id="KW-1185">Reference proteome</keyword>
<keyword evidence="2" id="KW-0997">Cell inner membrane</keyword>
<dbReference type="Pfam" id="PF00149">
    <property type="entry name" value="Metallophos"/>
    <property type="match status" value="1"/>
</dbReference>
<keyword evidence="4" id="KW-0472">Membrane</keyword>
<dbReference type="GO" id="GO:0046872">
    <property type="term" value="F:metal ion binding"/>
    <property type="evidence" value="ECO:0007669"/>
    <property type="project" value="UniProtKB-KW"/>
</dbReference>
<dbReference type="Proteomes" id="UP000192923">
    <property type="component" value="Unassembled WGS sequence"/>
</dbReference>
<dbReference type="SUPFAM" id="SSF56300">
    <property type="entry name" value="Metallo-dependent phosphatases"/>
    <property type="match status" value="1"/>
</dbReference>
<dbReference type="InterPro" id="IPR004843">
    <property type="entry name" value="Calcineurin-like_PHP"/>
</dbReference>
<evidence type="ECO:0000256" key="2">
    <source>
        <dbReference type="ARBA" id="ARBA00022519"/>
    </source>
</evidence>
<dbReference type="InterPro" id="IPR029052">
    <property type="entry name" value="Metallo-depent_PP-like"/>
</dbReference>
<organism evidence="7 8">
    <name type="scientific">Methylomagnum ishizawai</name>
    <dbReference type="NCBI Taxonomy" id="1760988"/>
    <lineage>
        <taxon>Bacteria</taxon>
        <taxon>Pseudomonadati</taxon>
        <taxon>Pseudomonadota</taxon>
        <taxon>Gammaproteobacteria</taxon>
        <taxon>Methylococcales</taxon>
        <taxon>Methylococcaceae</taxon>
        <taxon>Methylomagnum</taxon>
    </lineage>
</organism>
<dbReference type="OrthoDB" id="9802481at2"/>
<name>A0A1Y6CWD7_9GAMM</name>
<dbReference type="PANTHER" id="PTHR34990:SF2">
    <property type="entry name" value="BLL8164 PROTEIN"/>
    <property type="match status" value="1"/>
</dbReference>
<evidence type="ECO:0000256" key="5">
    <source>
        <dbReference type="ARBA" id="ARBA00023211"/>
    </source>
</evidence>
<dbReference type="InterPro" id="IPR043461">
    <property type="entry name" value="LpxH-like"/>
</dbReference>
<dbReference type="PANTHER" id="PTHR34990">
    <property type="entry name" value="UDP-2,3-DIACYLGLUCOSAMINE HYDROLASE-RELATED"/>
    <property type="match status" value="1"/>
</dbReference>
<dbReference type="Gene3D" id="3.60.21.10">
    <property type="match status" value="1"/>
</dbReference>
<dbReference type="GO" id="GO:0009245">
    <property type="term" value="P:lipid A biosynthetic process"/>
    <property type="evidence" value="ECO:0007669"/>
    <property type="project" value="TreeGrafter"/>
</dbReference>
<dbReference type="EMBL" id="FXAM01000001">
    <property type="protein sequence ID" value="SMF94681.1"/>
    <property type="molecule type" value="Genomic_DNA"/>
</dbReference>
<evidence type="ECO:0000313" key="8">
    <source>
        <dbReference type="Proteomes" id="UP000192923"/>
    </source>
</evidence>
<evidence type="ECO:0000256" key="4">
    <source>
        <dbReference type="ARBA" id="ARBA00023136"/>
    </source>
</evidence>
<evidence type="ECO:0000313" key="7">
    <source>
        <dbReference type="EMBL" id="SMF94681.1"/>
    </source>
</evidence>
<evidence type="ECO:0000256" key="3">
    <source>
        <dbReference type="ARBA" id="ARBA00022723"/>
    </source>
</evidence>